<organism evidence="1 2">
    <name type="scientific">Candidatus Roizmanbacteria bacterium CG22_combo_CG10-13_8_21_14_all_38_20</name>
    <dbReference type="NCBI Taxonomy" id="1974862"/>
    <lineage>
        <taxon>Bacteria</taxon>
        <taxon>Candidatus Roizmaniibacteriota</taxon>
    </lineage>
</organism>
<name>A0A2H0BWB1_9BACT</name>
<comment type="caution">
    <text evidence="1">The sequence shown here is derived from an EMBL/GenBank/DDBJ whole genome shotgun (WGS) entry which is preliminary data.</text>
</comment>
<sequence>MKSNRSRTSKGVYRSVRSDMKIGTIEKKYSVDLGVRSDMKLGNYLQQKGYPSLSGMLRDADA</sequence>
<accession>A0A2H0BWB1</accession>
<reference evidence="1 2" key="1">
    <citation type="submission" date="2017-09" db="EMBL/GenBank/DDBJ databases">
        <title>Depth-based differentiation of microbial function through sediment-hosted aquifers and enrichment of novel symbionts in the deep terrestrial subsurface.</title>
        <authorList>
            <person name="Probst A.J."/>
            <person name="Ladd B."/>
            <person name="Jarett J.K."/>
            <person name="Geller-Mcgrath D.E."/>
            <person name="Sieber C.M."/>
            <person name="Emerson J.B."/>
            <person name="Anantharaman K."/>
            <person name="Thomas B.C."/>
            <person name="Malmstrom R."/>
            <person name="Stieglmeier M."/>
            <person name="Klingl A."/>
            <person name="Woyke T."/>
            <person name="Ryan C.M."/>
            <person name="Banfield J.F."/>
        </authorList>
    </citation>
    <scope>NUCLEOTIDE SEQUENCE [LARGE SCALE GENOMIC DNA]</scope>
    <source>
        <strain evidence="1">CG22_combo_CG10-13_8_21_14_all_38_20</strain>
    </source>
</reference>
<dbReference type="EMBL" id="PCTA01000009">
    <property type="protein sequence ID" value="PIP61973.1"/>
    <property type="molecule type" value="Genomic_DNA"/>
</dbReference>
<evidence type="ECO:0000313" key="1">
    <source>
        <dbReference type="EMBL" id="PIP61973.1"/>
    </source>
</evidence>
<evidence type="ECO:0000313" key="2">
    <source>
        <dbReference type="Proteomes" id="UP000231246"/>
    </source>
</evidence>
<dbReference type="Proteomes" id="UP000231246">
    <property type="component" value="Unassembled WGS sequence"/>
</dbReference>
<protein>
    <submittedName>
        <fullName evidence="1">Uncharacterized protein</fullName>
    </submittedName>
</protein>
<proteinExistence type="predicted"/>
<gene>
    <name evidence="1" type="ORF">COW99_01070</name>
</gene>
<dbReference type="AlphaFoldDB" id="A0A2H0BWB1"/>